<name>A0A8J2Z8U2_9PROT</name>
<evidence type="ECO:0000256" key="3">
    <source>
        <dbReference type="ARBA" id="ARBA00022603"/>
    </source>
</evidence>
<evidence type="ECO:0000256" key="1">
    <source>
        <dbReference type="ARBA" id="ARBA00001541"/>
    </source>
</evidence>
<accession>A0A8J2Z8U2</accession>
<dbReference type="PANTHER" id="PTHR24422">
    <property type="entry name" value="CHEMOTAXIS PROTEIN METHYLTRANSFERASE"/>
    <property type="match status" value="1"/>
</dbReference>
<dbReference type="PANTHER" id="PTHR24422:SF10">
    <property type="entry name" value="CHEMOTAXIS PROTEIN METHYLTRANSFERASE 2"/>
    <property type="match status" value="1"/>
</dbReference>
<proteinExistence type="predicted"/>
<gene>
    <name evidence="7" type="ORF">GCM10010964_07140</name>
</gene>
<keyword evidence="3" id="KW-0489">Methyltransferase</keyword>
<evidence type="ECO:0000313" key="7">
    <source>
        <dbReference type="EMBL" id="GGG21512.1"/>
    </source>
</evidence>
<dbReference type="SUPFAM" id="SSF53335">
    <property type="entry name" value="S-adenosyl-L-methionine-dependent methyltransferases"/>
    <property type="match status" value="1"/>
</dbReference>
<sequence length="282" mass="31904">MAEVTSYGGMRDADCAAFLQWCLPRLGLRWAGFRRVRGTVCKRIARRIRALGLADLEAYRARLEADDDEWQRLDALCRIPISRFWRDRRVFDSLAHDVLPALAAAARDRGDRSLSIWSAGCASGEEPYSLRLAWRVDAEAAFPSLGITIVATDVDETLLARARAGLYRRGSLRDLPPRLVGLAFEVSDGLYRVREWLRRDVTFLRQDIRRDLPDGPFDLILCRNLVFTYFDGVLQTELLDRVCRRLRPGGALVIGVHEFLPASGSPLARWGVSGPIYRFLPS</sequence>
<keyword evidence="8" id="KW-1185">Reference proteome</keyword>
<protein>
    <recommendedName>
        <fullName evidence="2">protein-glutamate O-methyltransferase</fullName>
        <ecNumber evidence="2">2.1.1.80</ecNumber>
    </recommendedName>
</protein>
<dbReference type="InterPro" id="IPR050903">
    <property type="entry name" value="Bact_Chemotaxis_MeTrfase"/>
</dbReference>
<comment type="caution">
    <text evidence="7">The sequence shown here is derived from an EMBL/GenBank/DDBJ whole genome shotgun (WGS) entry which is preliminary data.</text>
</comment>
<dbReference type="Gene3D" id="3.40.50.150">
    <property type="entry name" value="Vaccinia Virus protein VP39"/>
    <property type="match status" value="1"/>
</dbReference>
<feature type="domain" description="CheR-type methyltransferase" evidence="6">
    <location>
        <begin position="25"/>
        <end position="261"/>
    </location>
</feature>
<comment type="catalytic activity">
    <reaction evidence="1">
        <text>L-glutamyl-[protein] + S-adenosyl-L-methionine = [protein]-L-glutamate 5-O-methyl ester + S-adenosyl-L-homocysteine</text>
        <dbReference type="Rhea" id="RHEA:24452"/>
        <dbReference type="Rhea" id="RHEA-COMP:10208"/>
        <dbReference type="Rhea" id="RHEA-COMP:10311"/>
        <dbReference type="ChEBI" id="CHEBI:29973"/>
        <dbReference type="ChEBI" id="CHEBI:57856"/>
        <dbReference type="ChEBI" id="CHEBI:59789"/>
        <dbReference type="ChEBI" id="CHEBI:82795"/>
        <dbReference type="EC" id="2.1.1.80"/>
    </reaction>
</comment>
<dbReference type="PRINTS" id="PR00996">
    <property type="entry name" value="CHERMTFRASE"/>
</dbReference>
<evidence type="ECO:0000313" key="8">
    <source>
        <dbReference type="Proteomes" id="UP000597507"/>
    </source>
</evidence>
<dbReference type="SMART" id="SM00138">
    <property type="entry name" value="MeTrc"/>
    <property type="match status" value="1"/>
</dbReference>
<evidence type="ECO:0000259" key="6">
    <source>
        <dbReference type="PROSITE" id="PS50123"/>
    </source>
</evidence>
<dbReference type="InterPro" id="IPR000780">
    <property type="entry name" value="CheR_MeTrfase"/>
</dbReference>
<dbReference type="PROSITE" id="PS50123">
    <property type="entry name" value="CHER"/>
    <property type="match status" value="1"/>
</dbReference>
<organism evidence="7 8">
    <name type="scientific">Caldovatus sediminis</name>
    <dbReference type="NCBI Taxonomy" id="2041189"/>
    <lineage>
        <taxon>Bacteria</taxon>
        <taxon>Pseudomonadati</taxon>
        <taxon>Pseudomonadota</taxon>
        <taxon>Alphaproteobacteria</taxon>
        <taxon>Acetobacterales</taxon>
        <taxon>Roseomonadaceae</taxon>
        <taxon>Caldovatus</taxon>
    </lineage>
</organism>
<evidence type="ECO:0000256" key="2">
    <source>
        <dbReference type="ARBA" id="ARBA00012534"/>
    </source>
</evidence>
<dbReference type="InterPro" id="IPR036804">
    <property type="entry name" value="CheR_N_sf"/>
</dbReference>
<dbReference type="CDD" id="cd02440">
    <property type="entry name" value="AdoMet_MTases"/>
    <property type="match status" value="1"/>
</dbReference>
<reference evidence="7 8" key="1">
    <citation type="journal article" date="2014" name="Int. J. Syst. Evol. Microbiol.">
        <title>Complete genome sequence of Corynebacterium casei LMG S-19264T (=DSM 44701T), isolated from a smear-ripened cheese.</title>
        <authorList>
            <consortium name="US DOE Joint Genome Institute (JGI-PGF)"/>
            <person name="Walter F."/>
            <person name="Albersmeier A."/>
            <person name="Kalinowski J."/>
            <person name="Ruckert C."/>
        </authorList>
    </citation>
    <scope>NUCLEOTIDE SEQUENCE [LARGE SCALE GENOMIC DNA]</scope>
    <source>
        <strain evidence="7 8">CGMCC 1.16330</strain>
    </source>
</reference>
<evidence type="ECO:0000256" key="4">
    <source>
        <dbReference type="ARBA" id="ARBA00022679"/>
    </source>
</evidence>
<dbReference type="Pfam" id="PF01739">
    <property type="entry name" value="CheR"/>
    <property type="match status" value="1"/>
</dbReference>
<dbReference type="GO" id="GO:0032259">
    <property type="term" value="P:methylation"/>
    <property type="evidence" value="ECO:0007669"/>
    <property type="project" value="UniProtKB-KW"/>
</dbReference>
<dbReference type="InterPro" id="IPR029063">
    <property type="entry name" value="SAM-dependent_MTases_sf"/>
</dbReference>
<dbReference type="EC" id="2.1.1.80" evidence="2"/>
<evidence type="ECO:0000256" key="5">
    <source>
        <dbReference type="ARBA" id="ARBA00022691"/>
    </source>
</evidence>
<dbReference type="EMBL" id="BMKS01000002">
    <property type="protein sequence ID" value="GGG21512.1"/>
    <property type="molecule type" value="Genomic_DNA"/>
</dbReference>
<dbReference type="AlphaFoldDB" id="A0A8J2Z8U2"/>
<dbReference type="Proteomes" id="UP000597507">
    <property type="component" value="Unassembled WGS sequence"/>
</dbReference>
<dbReference type="GO" id="GO:0008983">
    <property type="term" value="F:protein-glutamate O-methyltransferase activity"/>
    <property type="evidence" value="ECO:0007669"/>
    <property type="project" value="UniProtKB-EC"/>
</dbReference>
<keyword evidence="4" id="KW-0808">Transferase</keyword>
<dbReference type="InterPro" id="IPR022642">
    <property type="entry name" value="CheR_C"/>
</dbReference>
<dbReference type="SUPFAM" id="SSF47757">
    <property type="entry name" value="Chemotaxis receptor methyltransferase CheR, N-terminal domain"/>
    <property type="match status" value="1"/>
</dbReference>
<dbReference type="Gene3D" id="1.10.155.10">
    <property type="entry name" value="Chemotaxis receptor methyltransferase CheR, N-terminal domain"/>
    <property type="match status" value="1"/>
</dbReference>
<keyword evidence="5" id="KW-0949">S-adenosyl-L-methionine</keyword>